<accession>A0A4U3L247</accession>
<dbReference type="Pfam" id="PF00535">
    <property type="entry name" value="Glycos_transf_2"/>
    <property type="match status" value="1"/>
</dbReference>
<dbReference type="Proteomes" id="UP000305848">
    <property type="component" value="Unassembled WGS sequence"/>
</dbReference>
<dbReference type="AlphaFoldDB" id="A0A4U3L247"/>
<keyword evidence="2" id="KW-0808">Transferase</keyword>
<dbReference type="RefSeq" id="WP_137261542.1">
    <property type="nucleotide sequence ID" value="NZ_SZQL01000006.1"/>
</dbReference>
<dbReference type="Gene3D" id="3.90.550.10">
    <property type="entry name" value="Spore Coat Polysaccharide Biosynthesis Protein SpsA, Chain A"/>
    <property type="match status" value="1"/>
</dbReference>
<gene>
    <name evidence="2" type="ORF">FC093_09515</name>
</gene>
<dbReference type="InterPro" id="IPR001173">
    <property type="entry name" value="Glyco_trans_2-like"/>
</dbReference>
<dbReference type="EMBL" id="SZQL01000006">
    <property type="protein sequence ID" value="TKK68922.1"/>
    <property type="molecule type" value="Genomic_DNA"/>
</dbReference>
<dbReference type="GO" id="GO:0016758">
    <property type="term" value="F:hexosyltransferase activity"/>
    <property type="evidence" value="ECO:0007669"/>
    <property type="project" value="UniProtKB-ARBA"/>
</dbReference>
<dbReference type="InterPro" id="IPR029044">
    <property type="entry name" value="Nucleotide-diphossugar_trans"/>
</dbReference>
<name>A0A4U3L247_9BACT</name>
<keyword evidence="3" id="KW-1185">Reference proteome</keyword>
<feature type="domain" description="Glycosyltransferase 2-like" evidence="1">
    <location>
        <begin position="4"/>
        <end position="143"/>
    </location>
</feature>
<reference evidence="2 3" key="1">
    <citation type="submission" date="2019-05" db="EMBL/GenBank/DDBJ databases">
        <title>Panacibacter sp. strain 17mud1-8 Genome sequencing and assembly.</title>
        <authorList>
            <person name="Chhetri G."/>
        </authorList>
    </citation>
    <scope>NUCLEOTIDE SEQUENCE [LARGE SCALE GENOMIC DNA]</scope>
    <source>
        <strain evidence="2 3">17mud1-8</strain>
    </source>
</reference>
<evidence type="ECO:0000259" key="1">
    <source>
        <dbReference type="Pfam" id="PF00535"/>
    </source>
</evidence>
<organism evidence="2 3">
    <name type="scientific">Ilyomonas limi</name>
    <dbReference type="NCBI Taxonomy" id="2575867"/>
    <lineage>
        <taxon>Bacteria</taxon>
        <taxon>Pseudomonadati</taxon>
        <taxon>Bacteroidota</taxon>
        <taxon>Chitinophagia</taxon>
        <taxon>Chitinophagales</taxon>
        <taxon>Chitinophagaceae</taxon>
        <taxon>Ilyomonas</taxon>
    </lineage>
</organism>
<dbReference type="PANTHER" id="PTHR22916:SF3">
    <property type="entry name" value="UDP-GLCNAC:BETAGAL BETA-1,3-N-ACETYLGLUCOSAMINYLTRANSFERASE-LIKE PROTEIN 1"/>
    <property type="match status" value="1"/>
</dbReference>
<proteinExistence type="predicted"/>
<dbReference type="SUPFAM" id="SSF53448">
    <property type="entry name" value="Nucleotide-diphospho-sugar transferases"/>
    <property type="match status" value="1"/>
</dbReference>
<evidence type="ECO:0000313" key="3">
    <source>
        <dbReference type="Proteomes" id="UP000305848"/>
    </source>
</evidence>
<protein>
    <submittedName>
        <fullName evidence="2">Glycosyltransferase family 2 protein</fullName>
    </submittedName>
</protein>
<sequence>MLISICIPAYKRTAYLKRLLHSIAIQTFKDLEVIVSDDSPDNSVQIVCEEYQGKFKLLYYKNEVALGTPANWNFGISKASGEWIKLMHDDDWFANENALAMFAEHTNKSKLIFSAYTNHYENGTIQEVYLRHFWSKKITKEPAILIAENVIGPPSVTLIHSSIKEQYDERLPWRVDIEFYYRILKQTGSYYYINQPLVNVGISESQVTQSCLYKPEVELPEGYILLQKQGIQPLLRHILVYDAWWRLLRNMNITTQKQLEQYGNKNWPAVIINMVNDLDKVPRTLLNIGAFSKILMTISYLKNKKLVEF</sequence>
<dbReference type="PANTHER" id="PTHR22916">
    <property type="entry name" value="GLYCOSYLTRANSFERASE"/>
    <property type="match status" value="1"/>
</dbReference>
<comment type="caution">
    <text evidence="2">The sequence shown here is derived from an EMBL/GenBank/DDBJ whole genome shotgun (WGS) entry which is preliminary data.</text>
</comment>
<evidence type="ECO:0000313" key="2">
    <source>
        <dbReference type="EMBL" id="TKK68922.1"/>
    </source>
</evidence>
<dbReference type="OrthoDB" id="9815829at2"/>
<dbReference type="CDD" id="cd00761">
    <property type="entry name" value="Glyco_tranf_GTA_type"/>
    <property type="match status" value="1"/>
</dbReference>